<evidence type="ECO:0000256" key="1">
    <source>
        <dbReference type="ARBA" id="ARBA00000553"/>
    </source>
</evidence>
<evidence type="ECO:0000256" key="6">
    <source>
        <dbReference type="ARBA" id="ARBA00022833"/>
    </source>
</evidence>
<dbReference type="InterPro" id="IPR011324">
    <property type="entry name" value="Cytotoxic_necrot_fac-like_cat"/>
</dbReference>
<comment type="similarity">
    <text evidence="2 10">Belongs to the purine nucleoside phosphorylase YfiH/LACC1 family.</text>
</comment>
<dbReference type="InterPro" id="IPR038371">
    <property type="entry name" value="Cu_polyphenol_OxRdtase_sf"/>
</dbReference>
<keyword evidence="4" id="KW-0479">Metal-binding</keyword>
<evidence type="ECO:0000256" key="8">
    <source>
        <dbReference type="ARBA" id="ARBA00048968"/>
    </source>
</evidence>
<dbReference type="PATRIC" id="fig|161398.10.peg.884"/>
<name>A0A0S2JZG1_9GAMM</name>
<dbReference type="GO" id="GO:0017061">
    <property type="term" value="F:S-methyl-5-thioadenosine phosphorylase activity"/>
    <property type="evidence" value="ECO:0007669"/>
    <property type="project" value="UniProtKB-EC"/>
</dbReference>
<gene>
    <name evidence="11" type="ORF">PP2015_869</name>
</gene>
<dbReference type="STRING" id="161398.PP2015_869"/>
<dbReference type="Proteomes" id="UP000061457">
    <property type="component" value="Chromosome I"/>
</dbReference>
<organism evidence="11 12">
    <name type="scientific">Pseudoalteromonas phenolica</name>
    <dbReference type="NCBI Taxonomy" id="161398"/>
    <lineage>
        <taxon>Bacteria</taxon>
        <taxon>Pseudomonadati</taxon>
        <taxon>Pseudomonadota</taxon>
        <taxon>Gammaproteobacteria</taxon>
        <taxon>Alteromonadales</taxon>
        <taxon>Pseudoalteromonadaceae</taxon>
        <taxon>Pseudoalteromonas</taxon>
    </lineage>
</organism>
<proteinExistence type="inferred from homology"/>
<accession>A0A0S2JZG1</accession>
<comment type="catalytic activity">
    <reaction evidence="1">
        <text>inosine + phosphate = alpha-D-ribose 1-phosphate + hypoxanthine</text>
        <dbReference type="Rhea" id="RHEA:27646"/>
        <dbReference type="ChEBI" id="CHEBI:17368"/>
        <dbReference type="ChEBI" id="CHEBI:17596"/>
        <dbReference type="ChEBI" id="CHEBI:43474"/>
        <dbReference type="ChEBI" id="CHEBI:57720"/>
        <dbReference type="EC" id="2.4.2.1"/>
    </reaction>
    <physiologicalReaction direction="left-to-right" evidence="1">
        <dbReference type="Rhea" id="RHEA:27647"/>
    </physiologicalReaction>
</comment>
<sequence>MQLIDWPLHQVVGGIQTTRLGGYSNRSYASLNLGFHVEDDPQDVLVNHQVLSNFLPSPAFWLDQIHSNDVIEVHTRVTQTSLQQRPKADALYTRLRNQPLAIMTADCLPILLASQDGTEVAAIHGGWRPLACNIISKTVDKFSSPNSKIMAWFGPAIGPNAFEVGKEVVNAFTAVDSSHKSDFIAQENEKYLANIFSIARRQLSHLGITQIYSDYECTYSLPEKYFSYRRDTQTGRLATLIWRK</sequence>
<keyword evidence="3" id="KW-0808">Transferase</keyword>
<evidence type="ECO:0000256" key="3">
    <source>
        <dbReference type="ARBA" id="ARBA00022679"/>
    </source>
</evidence>
<evidence type="ECO:0000256" key="10">
    <source>
        <dbReference type="RuleBase" id="RU361274"/>
    </source>
</evidence>
<dbReference type="SUPFAM" id="SSF64438">
    <property type="entry name" value="CNF1/YfiH-like putative cysteine hydrolases"/>
    <property type="match status" value="1"/>
</dbReference>
<dbReference type="GO" id="GO:0016787">
    <property type="term" value="F:hydrolase activity"/>
    <property type="evidence" value="ECO:0007669"/>
    <property type="project" value="UniProtKB-KW"/>
</dbReference>
<dbReference type="GO" id="GO:0005507">
    <property type="term" value="F:copper ion binding"/>
    <property type="evidence" value="ECO:0007669"/>
    <property type="project" value="TreeGrafter"/>
</dbReference>
<dbReference type="RefSeq" id="WP_058029131.1">
    <property type="nucleotide sequence ID" value="NZ_CP013187.1"/>
</dbReference>
<dbReference type="OrthoDB" id="9768185at2"/>
<dbReference type="Pfam" id="PF02578">
    <property type="entry name" value="Cu-oxidase_4"/>
    <property type="match status" value="1"/>
</dbReference>
<evidence type="ECO:0000256" key="5">
    <source>
        <dbReference type="ARBA" id="ARBA00022801"/>
    </source>
</evidence>
<dbReference type="PANTHER" id="PTHR30616">
    <property type="entry name" value="UNCHARACTERIZED PROTEIN YFIH"/>
    <property type="match status" value="1"/>
</dbReference>
<reference evidence="11 12" key="1">
    <citation type="submission" date="2015-11" db="EMBL/GenBank/DDBJ databases">
        <authorList>
            <person name="Zhang Y."/>
            <person name="Guo Z."/>
        </authorList>
    </citation>
    <scope>NUCLEOTIDE SEQUENCE [LARGE SCALE GENOMIC DNA]</scope>
    <source>
        <strain evidence="11 12">KCTC 12086</strain>
    </source>
</reference>
<dbReference type="EMBL" id="CP013187">
    <property type="protein sequence ID" value="ALO41388.1"/>
    <property type="molecule type" value="Genomic_DNA"/>
</dbReference>
<dbReference type="KEGG" id="pphe:PP2015_869"/>
<evidence type="ECO:0000313" key="12">
    <source>
        <dbReference type="Proteomes" id="UP000061457"/>
    </source>
</evidence>
<dbReference type="PANTHER" id="PTHR30616:SF2">
    <property type="entry name" value="PURINE NUCLEOSIDE PHOSPHORYLASE LACC1"/>
    <property type="match status" value="1"/>
</dbReference>
<dbReference type="CDD" id="cd16833">
    <property type="entry name" value="YfiH"/>
    <property type="match status" value="1"/>
</dbReference>
<keyword evidence="12" id="KW-1185">Reference proteome</keyword>
<comment type="catalytic activity">
    <reaction evidence="8">
        <text>adenosine + phosphate = alpha-D-ribose 1-phosphate + adenine</text>
        <dbReference type="Rhea" id="RHEA:27642"/>
        <dbReference type="ChEBI" id="CHEBI:16335"/>
        <dbReference type="ChEBI" id="CHEBI:16708"/>
        <dbReference type="ChEBI" id="CHEBI:43474"/>
        <dbReference type="ChEBI" id="CHEBI:57720"/>
        <dbReference type="EC" id="2.4.2.1"/>
    </reaction>
    <physiologicalReaction direction="left-to-right" evidence="8">
        <dbReference type="Rhea" id="RHEA:27643"/>
    </physiologicalReaction>
</comment>
<dbReference type="Gene3D" id="3.60.140.10">
    <property type="entry name" value="CNF1/YfiH-like putative cysteine hydrolases"/>
    <property type="match status" value="1"/>
</dbReference>
<evidence type="ECO:0000256" key="4">
    <source>
        <dbReference type="ARBA" id="ARBA00022723"/>
    </source>
</evidence>
<evidence type="ECO:0000256" key="2">
    <source>
        <dbReference type="ARBA" id="ARBA00007353"/>
    </source>
</evidence>
<dbReference type="NCBIfam" id="TIGR00726">
    <property type="entry name" value="peptidoglycan editing factor PgeF"/>
    <property type="match status" value="1"/>
</dbReference>
<comment type="catalytic activity">
    <reaction evidence="9">
        <text>S-methyl-5'-thioadenosine + phosphate = 5-(methylsulfanyl)-alpha-D-ribose 1-phosphate + adenine</text>
        <dbReference type="Rhea" id="RHEA:11852"/>
        <dbReference type="ChEBI" id="CHEBI:16708"/>
        <dbReference type="ChEBI" id="CHEBI:17509"/>
        <dbReference type="ChEBI" id="CHEBI:43474"/>
        <dbReference type="ChEBI" id="CHEBI:58533"/>
        <dbReference type="EC" id="2.4.2.28"/>
    </reaction>
    <physiologicalReaction direction="left-to-right" evidence="9">
        <dbReference type="Rhea" id="RHEA:11853"/>
    </physiologicalReaction>
</comment>
<comment type="catalytic activity">
    <reaction evidence="7">
        <text>adenosine + H2O + H(+) = inosine + NH4(+)</text>
        <dbReference type="Rhea" id="RHEA:24408"/>
        <dbReference type="ChEBI" id="CHEBI:15377"/>
        <dbReference type="ChEBI" id="CHEBI:15378"/>
        <dbReference type="ChEBI" id="CHEBI:16335"/>
        <dbReference type="ChEBI" id="CHEBI:17596"/>
        <dbReference type="ChEBI" id="CHEBI:28938"/>
        <dbReference type="EC" id="3.5.4.4"/>
    </reaction>
    <physiologicalReaction direction="left-to-right" evidence="7">
        <dbReference type="Rhea" id="RHEA:24409"/>
    </physiologicalReaction>
</comment>
<keyword evidence="5" id="KW-0378">Hydrolase</keyword>
<dbReference type="AlphaFoldDB" id="A0A0S2JZG1"/>
<protein>
    <recommendedName>
        <fullName evidence="10">Purine nucleoside phosphorylase</fullName>
    </recommendedName>
</protein>
<evidence type="ECO:0000256" key="7">
    <source>
        <dbReference type="ARBA" id="ARBA00047989"/>
    </source>
</evidence>
<evidence type="ECO:0000313" key="11">
    <source>
        <dbReference type="EMBL" id="ALO41388.1"/>
    </source>
</evidence>
<keyword evidence="6" id="KW-0862">Zinc</keyword>
<evidence type="ECO:0000256" key="9">
    <source>
        <dbReference type="ARBA" id="ARBA00049893"/>
    </source>
</evidence>
<dbReference type="InterPro" id="IPR003730">
    <property type="entry name" value="Cu_polyphenol_OxRdtase"/>
</dbReference>